<feature type="domain" description="Ig-like" evidence="14">
    <location>
        <begin position="45"/>
        <end position="142"/>
    </location>
</feature>
<dbReference type="InterPro" id="IPR001870">
    <property type="entry name" value="B30.2/SPRY"/>
</dbReference>
<evidence type="ECO:0000256" key="4">
    <source>
        <dbReference type="ARBA" id="ARBA00022729"/>
    </source>
</evidence>
<dbReference type="Pfam" id="PF22705">
    <property type="entry name" value="C2-set_3"/>
    <property type="match status" value="1"/>
</dbReference>
<dbReference type="InterPro" id="IPR053896">
    <property type="entry name" value="BTN3A2-like_Ig-C"/>
</dbReference>
<dbReference type="SMART" id="SM00409">
    <property type="entry name" value="IG"/>
    <property type="match status" value="1"/>
</dbReference>
<keyword evidence="5 11" id="KW-1133">Transmembrane helix</keyword>
<dbReference type="Proteomes" id="UP000593571">
    <property type="component" value="Unassembled WGS sequence"/>
</dbReference>
<dbReference type="CDD" id="cd05713">
    <property type="entry name" value="IgV_MOG_like"/>
    <property type="match status" value="1"/>
</dbReference>
<dbReference type="InterPro" id="IPR003877">
    <property type="entry name" value="SPRY_dom"/>
</dbReference>
<dbReference type="Pfam" id="PF00622">
    <property type="entry name" value="SPRY"/>
    <property type="match status" value="1"/>
</dbReference>
<comment type="similarity">
    <text evidence="2">Belongs to the immunoglobulin superfamily. BTN/MOG family.</text>
</comment>
<dbReference type="InterPro" id="IPR050504">
    <property type="entry name" value="IgSF_BTN/MOG"/>
</dbReference>
<dbReference type="InterPro" id="IPR013783">
    <property type="entry name" value="Ig-like_fold"/>
</dbReference>
<dbReference type="InterPro" id="IPR036179">
    <property type="entry name" value="Ig-like_dom_sf"/>
</dbReference>
<dbReference type="InterPro" id="IPR003599">
    <property type="entry name" value="Ig_sub"/>
</dbReference>
<evidence type="ECO:0000256" key="3">
    <source>
        <dbReference type="ARBA" id="ARBA00022692"/>
    </source>
</evidence>
<organism evidence="15 16">
    <name type="scientific">Rousettus aegyptiacus</name>
    <name type="common">Egyptian fruit bat</name>
    <name type="synonym">Pteropus aegyptiacus</name>
    <dbReference type="NCBI Taxonomy" id="9407"/>
    <lineage>
        <taxon>Eukaryota</taxon>
        <taxon>Metazoa</taxon>
        <taxon>Chordata</taxon>
        <taxon>Craniata</taxon>
        <taxon>Vertebrata</taxon>
        <taxon>Euteleostomi</taxon>
        <taxon>Mammalia</taxon>
        <taxon>Eutheria</taxon>
        <taxon>Laurasiatheria</taxon>
        <taxon>Chiroptera</taxon>
        <taxon>Yinpterochiroptera</taxon>
        <taxon>Pteropodoidea</taxon>
        <taxon>Pteropodidae</taxon>
        <taxon>Rousettinae</taxon>
        <taxon>Rousettus</taxon>
    </lineage>
</organism>
<comment type="caution">
    <text evidence="15">The sequence shown here is derived from an EMBL/GenBank/DDBJ whole genome shotgun (WGS) entry which is preliminary data.</text>
</comment>
<dbReference type="Pfam" id="PF07686">
    <property type="entry name" value="V-set"/>
    <property type="match status" value="1"/>
</dbReference>
<dbReference type="InterPro" id="IPR006574">
    <property type="entry name" value="PRY"/>
</dbReference>
<dbReference type="EMBL" id="JACASE010000017">
    <property type="protein sequence ID" value="KAF6397117.1"/>
    <property type="molecule type" value="Genomic_DNA"/>
</dbReference>
<dbReference type="InterPro" id="IPR013106">
    <property type="entry name" value="Ig_V-set"/>
</dbReference>
<dbReference type="PANTHER" id="PTHR24100">
    <property type="entry name" value="BUTYROPHILIN"/>
    <property type="match status" value="1"/>
</dbReference>
<keyword evidence="8" id="KW-0325">Glycoprotein</keyword>
<dbReference type="SUPFAM" id="SSF49899">
    <property type="entry name" value="Concanavalin A-like lectins/glucanases"/>
    <property type="match status" value="1"/>
</dbReference>
<proteinExistence type="inferred from homology"/>
<dbReference type="GO" id="GO:0009897">
    <property type="term" value="C:external side of plasma membrane"/>
    <property type="evidence" value="ECO:0007669"/>
    <property type="project" value="TreeGrafter"/>
</dbReference>
<dbReference type="FunFam" id="2.60.120.920:FF:000004">
    <property type="entry name" value="Butyrophilin subfamily 1 member A1"/>
    <property type="match status" value="1"/>
</dbReference>
<dbReference type="PROSITE" id="PS50835">
    <property type="entry name" value="IG_LIKE"/>
    <property type="match status" value="1"/>
</dbReference>
<evidence type="ECO:0000259" key="14">
    <source>
        <dbReference type="PROSITE" id="PS50835"/>
    </source>
</evidence>
<dbReference type="PROSITE" id="PS50188">
    <property type="entry name" value="B302_SPRY"/>
    <property type="match status" value="1"/>
</dbReference>
<evidence type="ECO:0000259" key="13">
    <source>
        <dbReference type="PROSITE" id="PS50188"/>
    </source>
</evidence>
<evidence type="ECO:0008006" key="17">
    <source>
        <dbReference type="Google" id="ProtNLM"/>
    </source>
</evidence>
<evidence type="ECO:0000256" key="10">
    <source>
        <dbReference type="SAM" id="MobiDB-lite"/>
    </source>
</evidence>
<evidence type="ECO:0000256" key="6">
    <source>
        <dbReference type="ARBA" id="ARBA00023136"/>
    </source>
</evidence>
<gene>
    <name evidence="15" type="ORF">HJG63_009782</name>
</gene>
<dbReference type="Pfam" id="PF13765">
    <property type="entry name" value="PRY"/>
    <property type="match status" value="1"/>
</dbReference>
<sequence>MARAAPRHVSSPDSLLLFALLGWSALASARFTVVGPAGPILAMVGQNTVLHCHLSPETSAEAMEVRWFRSRFSPAVLVYKGGRERAEEQMERYRGRATFVSDHISKGSVALAIRNVTAQDDGTYRCYFQQGRSYDEAAMRLMVAGLGSEPLIEIKGLEDGGVRLECTSAGWYPEPHATWRGPYGEIVPALAEAYTADADGLFRVSVAVIVRDCSVRNMSCSVNNTLLGQEKDTVIFIPESFVPSISPWMVALAVTLPALLLLLTGSICLGRKLCREKEITSTEKDFENKGKEIAQQLREELRWRQGLLHAADVTLDADTAHPELFLSQDRRGVRRGPRRRSVPDTADRFDCRPCVLGADRFASGRHYWEVEVAHVMVWAVGVCGDSVPRRGEALLVPQNGFWTLELFGNQYRALSCPEKTLPLQGRLRRVGVFLDYEAGDVSFYNAVDRSHIYSCPRSLFSGPLRPFFRLGSDDSPLFICPAFTGSRGLAVPEGGLVLHRAGARHRRGQFPGLRAQSEAEKPWPQPRP</sequence>
<keyword evidence="6 11" id="KW-0472">Membrane</keyword>
<comment type="subcellular location">
    <subcellularLocation>
        <location evidence="1">Membrane</location>
        <topology evidence="1">Single-pass type I membrane protein</topology>
    </subcellularLocation>
</comment>
<dbReference type="SMART" id="SM00589">
    <property type="entry name" value="PRY"/>
    <property type="match status" value="1"/>
</dbReference>
<dbReference type="SMART" id="SM00449">
    <property type="entry name" value="SPRY"/>
    <property type="match status" value="1"/>
</dbReference>
<evidence type="ECO:0000313" key="16">
    <source>
        <dbReference type="Proteomes" id="UP000593571"/>
    </source>
</evidence>
<evidence type="ECO:0000256" key="11">
    <source>
        <dbReference type="SAM" id="Phobius"/>
    </source>
</evidence>
<evidence type="ECO:0000256" key="2">
    <source>
        <dbReference type="ARBA" id="ARBA00007591"/>
    </source>
</evidence>
<dbReference type="PANTHER" id="PTHR24100:SF139">
    <property type="entry name" value="BUTYROPHILIN SUBFAMILY 2 MEMBER A2"/>
    <property type="match status" value="1"/>
</dbReference>
<dbReference type="SMART" id="SM00406">
    <property type="entry name" value="IGv"/>
    <property type="match status" value="1"/>
</dbReference>
<dbReference type="InterPro" id="IPR007110">
    <property type="entry name" value="Ig-like_dom"/>
</dbReference>
<keyword evidence="7" id="KW-1015">Disulfide bond</keyword>
<dbReference type="FunFam" id="2.60.40.10:FF:000208">
    <property type="entry name" value="Butyrophilin subfamily 1 member A1"/>
    <property type="match status" value="1"/>
</dbReference>
<dbReference type="AlphaFoldDB" id="A0A7J8BE17"/>
<dbReference type="GO" id="GO:0001817">
    <property type="term" value="P:regulation of cytokine production"/>
    <property type="evidence" value="ECO:0007669"/>
    <property type="project" value="TreeGrafter"/>
</dbReference>
<dbReference type="InterPro" id="IPR043136">
    <property type="entry name" value="B30.2/SPRY_sf"/>
</dbReference>
<feature type="chain" id="PRO_5029838359" description="Butyrophilin subfamily 2 member A2" evidence="12">
    <location>
        <begin position="30"/>
        <end position="528"/>
    </location>
</feature>
<feature type="region of interest" description="Disordered" evidence="10">
    <location>
        <begin position="509"/>
        <end position="528"/>
    </location>
</feature>
<evidence type="ECO:0000256" key="7">
    <source>
        <dbReference type="ARBA" id="ARBA00023157"/>
    </source>
</evidence>
<dbReference type="FunFam" id="2.60.40.10:FF:000088">
    <property type="entry name" value="Butyrophilin subfamily 1 member A1"/>
    <property type="match status" value="1"/>
</dbReference>
<dbReference type="InterPro" id="IPR003879">
    <property type="entry name" value="Butyrophylin_SPRY"/>
</dbReference>
<keyword evidence="16" id="KW-1185">Reference proteome</keyword>
<dbReference type="Gene3D" id="2.60.120.920">
    <property type="match status" value="1"/>
</dbReference>
<keyword evidence="4 12" id="KW-0732">Signal</keyword>
<name>A0A7J8BE17_ROUAE</name>
<evidence type="ECO:0000256" key="5">
    <source>
        <dbReference type="ARBA" id="ARBA00022989"/>
    </source>
</evidence>
<evidence type="ECO:0000256" key="9">
    <source>
        <dbReference type="ARBA" id="ARBA00023319"/>
    </source>
</evidence>
<feature type="domain" description="B30.2/SPRY" evidence="13">
    <location>
        <begin position="293"/>
        <end position="486"/>
    </location>
</feature>
<evidence type="ECO:0000256" key="12">
    <source>
        <dbReference type="SAM" id="SignalP"/>
    </source>
</evidence>
<dbReference type="GO" id="GO:0050852">
    <property type="term" value="P:T cell receptor signaling pathway"/>
    <property type="evidence" value="ECO:0007669"/>
    <property type="project" value="TreeGrafter"/>
</dbReference>
<evidence type="ECO:0000256" key="1">
    <source>
        <dbReference type="ARBA" id="ARBA00004479"/>
    </source>
</evidence>
<evidence type="ECO:0000256" key="8">
    <source>
        <dbReference type="ARBA" id="ARBA00023180"/>
    </source>
</evidence>
<keyword evidence="9" id="KW-0393">Immunoglobulin domain</keyword>
<reference evidence="15 16" key="1">
    <citation type="journal article" date="2020" name="Nature">
        <title>Six reference-quality genomes reveal evolution of bat adaptations.</title>
        <authorList>
            <person name="Jebb D."/>
            <person name="Huang Z."/>
            <person name="Pippel M."/>
            <person name="Hughes G.M."/>
            <person name="Lavrichenko K."/>
            <person name="Devanna P."/>
            <person name="Winkler S."/>
            <person name="Jermiin L.S."/>
            <person name="Skirmuntt E.C."/>
            <person name="Katzourakis A."/>
            <person name="Burkitt-Gray L."/>
            <person name="Ray D.A."/>
            <person name="Sullivan K.A.M."/>
            <person name="Roscito J.G."/>
            <person name="Kirilenko B.M."/>
            <person name="Davalos L.M."/>
            <person name="Corthals A.P."/>
            <person name="Power M.L."/>
            <person name="Jones G."/>
            <person name="Ransome R.D."/>
            <person name="Dechmann D.K.N."/>
            <person name="Locatelli A.G."/>
            <person name="Puechmaille S.J."/>
            <person name="Fedrigo O."/>
            <person name="Jarvis E.D."/>
            <person name="Hiller M."/>
            <person name="Vernes S.C."/>
            <person name="Myers E.W."/>
            <person name="Teeling E.C."/>
        </authorList>
    </citation>
    <scope>NUCLEOTIDE SEQUENCE [LARGE SCALE GENOMIC DNA]</scope>
    <source>
        <strain evidence="15">MRouAeg1</strain>
        <tissue evidence="15">Muscle</tissue>
    </source>
</reference>
<evidence type="ECO:0000313" key="15">
    <source>
        <dbReference type="EMBL" id="KAF6397117.1"/>
    </source>
</evidence>
<protein>
    <recommendedName>
        <fullName evidence="17">Butyrophilin subfamily 2 member A2</fullName>
    </recommendedName>
</protein>
<keyword evidence="3 11" id="KW-0812">Transmembrane</keyword>
<feature type="signal peptide" evidence="12">
    <location>
        <begin position="1"/>
        <end position="29"/>
    </location>
</feature>
<dbReference type="SUPFAM" id="SSF48726">
    <property type="entry name" value="Immunoglobulin"/>
    <property type="match status" value="2"/>
</dbReference>
<dbReference type="GO" id="GO:0005102">
    <property type="term" value="F:signaling receptor binding"/>
    <property type="evidence" value="ECO:0007669"/>
    <property type="project" value="TreeGrafter"/>
</dbReference>
<feature type="transmembrane region" description="Helical" evidence="11">
    <location>
        <begin position="248"/>
        <end position="269"/>
    </location>
</feature>
<dbReference type="PRINTS" id="PR01407">
    <property type="entry name" value="BUTYPHLNCDUF"/>
</dbReference>
<accession>A0A7J8BE17</accession>
<dbReference type="InterPro" id="IPR013320">
    <property type="entry name" value="ConA-like_dom_sf"/>
</dbReference>
<dbReference type="Gene3D" id="2.60.40.10">
    <property type="entry name" value="Immunoglobulins"/>
    <property type="match status" value="2"/>
</dbReference>